<evidence type="ECO:0000256" key="2">
    <source>
        <dbReference type="SAM" id="MobiDB-lite"/>
    </source>
</evidence>
<dbReference type="Proteomes" id="UP001281130">
    <property type="component" value="Unassembled WGS sequence"/>
</dbReference>
<gene>
    <name evidence="4" type="ORF">SIL72_04885</name>
</gene>
<comment type="caution">
    <text evidence="4">The sequence shown here is derived from an EMBL/GenBank/DDBJ whole genome shotgun (WGS) entry which is preliminary data.</text>
</comment>
<sequence>MEPERKPTEQPSLTPEQRGRVTRRAAVKPLNVLTLIAGLGISATTGSLWLLLATLAVYATLVFLASRDPIFIERTVRGRLTGGTRSGAPPRDMSPERRARWLPRGETRERVEAALVTYRKVLRAVEESDDVTLRVLEGVVPKLHETADHLVDVASNRERAAQTLAEFESHRGTDHQRESSLRDLEAHVRRADEEIKSISDRLLTLRSQVVRASMDSAGAREQAESINASLDGMNFRLEALNETLDRDPG</sequence>
<keyword evidence="3" id="KW-1133">Transmembrane helix</keyword>
<keyword evidence="3" id="KW-0472">Membrane</keyword>
<evidence type="ECO:0000313" key="4">
    <source>
        <dbReference type="EMBL" id="MDX5893360.1"/>
    </source>
</evidence>
<dbReference type="EMBL" id="JAWXXX010000001">
    <property type="protein sequence ID" value="MDX5893360.1"/>
    <property type="molecule type" value="Genomic_DNA"/>
</dbReference>
<proteinExistence type="predicted"/>
<evidence type="ECO:0000313" key="5">
    <source>
        <dbReference type="Proteomes" id="UP001281130"/>
    </source>
</evidence>
<name>A0AB35T3J7_RUBRA</name>
<keyword evidence="1" id="KW-0175">Coiled coil</keyword>
<protein>
    <submittedName>
        <fullName evidence="4">Uncharacterized protein</fullName>
    </submittedName>
</protein>
<accession>A0AB35T3J7</accession>
<feature type="region of interest" description="Disordered" evidence="2">
    <location>
        <begin position="1"/>
        <end position="20"/>
    </location>
</feature>
<evidence type="ECO:0000256" key="3">
    <source>
        <dbReference type="SAM" id="Phobius"/>
    </source>
</evidence>
<feature type="transmembrane region" description="Helical" evidence="3">
    <location>
        <begin position="21"/>
        <end position="41"/>
    </location>
</feature>
<organism evidence="4 5">
    <name type="scientific">Rubrobacter radiotolerans</name>
    <name type="common">Arthrobacter radiotolerans</name>
    <dbReference type="NCBI Taxonomy" id="42256"/>
    <lineage>
        <taxon>Bacteria</taxon>
        <taxon>Bacillati</taxon>
        <taxon>Actinomycetota</taxon>
        <taxon>Rubrobacteria</taxon>
        <taxon>Rubrobacterales</taxon>
        <taxon>Rubrobacteraceae</taxon>
        <taxon>Rubrobacter</taxon>
    </lineage>
</organism>
<dbReference type="RefSeq" id="WP_320073045.1">
    <property type="nucleotide sequence ID" value="NZ_JAWXXX010000001.1"/>
</dbReference>
<feature type="coiled-coil region" evidence="1">
    <location>
        <begin position="181"/>
        <end position="208"/>
    </location>
</feature>
<keyword evidence="3" id="KW-0812">Transmembrane</keyword>
<reference evidence="4" key="1">
    <citation type="submission" date="2023-11" db="EMBL/GenBank/DDBJ databases">
        <title>MicrobeMod: A computational toolkit for identifying prokaryotic methylation and restriction-modification with nanopore sequencing.</title>
        <authorList>
            <person name="Crits-Christoph A."/>
            <person name="Kang S.C."/>
            <person name="Lee H."/>
            <person name="Ostrov N."/>
        </authorList>
    </citation>
    <scope>NUCLEOTIDE SEQUENCE</scope>
    <source>
        <strain evidence="4">ATCC 51242</strain>
    </source>
</reference>
<evidence type="ECO:0000256" key="1">
    <source>
        <dbReference type="SAM" id="Coils"/>
    </source>
</evidence>
<dbReference type="AlphaFoldDB" id="A0AB35T3J7"/>